<keyword evidence="1" id="KW-0472">Membrane</keyword>
<sequence>MAKALSIFLILFAFCAGYIFPALAVWAYFGWIWGVVAFVLPVLSFFSSGCLRVIFTIGWYILGAIAVVSLFGWWFVLVLLAWVAWWIIILAILAS</sequence>
<keyword evidence="1" id="KW-1133">Transmembrane helix</keyword>
<gene>
    <name evidence="2" type="ORF">UX47_C0006G0067</name>
</gene>
<name>A0A0G1PK55_9BACT</name>
<organism evidence="2 3">
    <name type="scientific">Candidatus Collierbacteria bacterium GW2011_GWA2_46_26</name>
    <dbReference type="NCBI Taxonomy" id="1618381"/>
    <lineage>
        <taxon>Bacteria</taxon>
        <taxon>Candidatus Collieribacteriota</taxon>
    </lineage>
</organism>
<accession>A0A0G1PK55</accession>
<evidence type="ECO:0000256" key="1">
    <source>
        <dbReference type="SAM" id="Phobius"/>
    </source>
</evidence>
<protein>
    <submittedName>
        <fullName evidence="2">Uncharacterized protein</fullName>
    </submittedName>
</protein>
<dbReference type="AlphaFoldDB" id="A0A0G1PK55"/>
<dbReference type="EMBL" id="LCMI01000006">
    <property type="protein sequence ID" value="KKU33096.1"/>
    <property type="molecule type" value="Genomic_DNA"/>
</dbReference>
<feature type="transmembrane region" description="Helical" evidence="1">
    <location>
        <begin position="74"/>
        <end position="94"/>
    </location>
</feature>
<reference evidence="2 3" key="1">
    <citation type="journal article" date="2015" name="Nature">
        <title>rRNA introns, odd ribosomes, and small enigmatic genomes across a large radiation of phyla.</title>
        <authorList>
            <person name="Brown C.T."/>
            <person name="Hug L.A."/>
            <person name="Thomas B.C."/>
            <person name="Sharon I."/>
            <person name="Castelle C.J."/>
            <person name="Singh A."/>
            <person name="Wilkins M.J."/>
            <person name="Williams K.H."/>
            <person name="Banfield J.F."/>
        </authorList>
    </citation>
    <scope>NUCLEOTIDE SEQUENCE [LARGE SCALE GENOMIC DNA]</scope>
</reference>
<evidence type="ECO:0000313" key="3">
    <source>
        <dbReference type="Proteomes" id="UP000034794"/>
    </source>
</evidence>
<proteinExistence type="predicted"/>
<evidence type="ECO:0000313" key="2">
    <source>
        <dbReference type="EMBL" id="KKU33096.1"/>
    </source>
</evidence>
<comment type="caution">
    <text evidence="2">The sequence shown here is derived from an EMBL/GenBank/DDBJ whole genome shotgun (WGS) entry which is preliminary data.</text>
</comment>
<keyword evidence="1" id="KW-0812">Transmembrane</keyword>
<dbReference type="Proteomes" id="UP000034794">
    <property type="component" value="Unassembled WGS sequence"/>
</dbReference>